<dbReference type="NCBIfam" id="TIGR00254">
    <property type="entry name" value="GGDEF"/>
    <property type="match status" value="1"/>
</dbReference>
<proteinExistence type="predicted"/>
<feature type="domain" description="EAL" evidence="3">
    <location>
        <begin position="227"/>
        <end position="480"/>
    </location>
</feature>
<feature type="region of interest" description="Disordered" evidence="1">
    <location>
        <begin position="487"/>
        <end position="508"/>
    </location>
</feature>
<name>A6W5N9_KINRD</name>
<dbReference type="PANTHER" id="PTHR33121:SF70">
    <property type="entry name" value="SIGNALING PROTEIN YKOW"/>
    <property type="match status" value="1"/>
</dbReference>
<dbReference type="SMART" id="SM00267">
    <property type="entry name" value="GGDEF"/>
    <property type="match status" value="1"/>
</dbReference>
<dbReference type="InterPro" id="IPR043128">
    <property type="entry name" value="Rev_trsase/Diguanyl_cyclase"/>
</dbReference>
<evidence type="ECO:0000256" key="2">
    <source>
        <dbReference type="SAM" id="Phobius"/>
    </source>
</evidence>
<dbReference type="PROSITE" id="PS50883">
    <property type="entry name" value="EAL"/>
    <property type="match status" value="1"/>
</dbReference>
<dbReference type="eggNOG" id="COG5001">
    <property type="taxonomic scope" value="Bacteria"/>
</dbReference>
<dbReference type="SUPFAM" id="SSF141868">
    <property type="entry name" value="EAL domain-like"/>
    <property type="match status" value="1"/>
</dbReference>
<evidence type="ECO:0000313" key="6">
    <source>
        <dbReference type="Proteomes" id="UP000001116"/>
    </source>
</evidence>
<dbReference type="Pfam" id="PF00563">
    <property type="entry name" value="EAL"/>
    <property type="match status" value="1"/>
</dbReference>
<protein>
    <submittedName>
        <fullName evidence="5">Diguanylate cyclase/phosphodiesterase</fullName>
    </submittedName>
</protein>
<feature type="transmembrane region" description="Helical" evidence="2">
    <location>
        <begin position="6"/>
        <end position="31"/>
    </location>
</feature>
<dbReference type="Gene3D" id="3.20.20.450">
    <property type="entry name" value="EAL domain"/>
    <property type="match status" value="1"/>
</dbReference>
<dbReference type="CDD" id="cd01948">
    <property type="entry name" value="EAL"/>
    <property type="match status" value="1"/>
</dbReference>
<dbReference type="InterPro" id="IPR050706">
    <property type="entry name" value="Cyclic-di-GMP_PDE-like"/>
</dbReference>
<dbReference type="AlphaFoldDB" id="A6W5N9"/>
<dbReference type="SMART" id="SM00052">
    <property type="entry name" value="EAL"/>
    <property type="match status" value="1"/>
</dbReference>
<dbReference type="KEGG" id="kra:Krad_0639"/>
<feature type="domain" description="GGDEF" evidence="4">
    <location>
        <begin position="80"/>
        <end position="209"/>
    </location>
</feature>
<sequence>MDTTLGLALLLSLVVLVVAVAALVVLTGLLLRTRTRLLGLERGADAPPAPETDPVTGLLTGAGFTAVVAAAQRGAAHGGHPLALLHLGLDGFRAFNSTHGRAAGDAVLTEVARRLRSAVRGGDEVGRLGGDEFAVLLADPGAAVDVAVRLLAVLEAPHEVGTARVVLGVSVGVAHRPGGQHAEDLLAAAEQAVAEAKAAGGGCVRVWDPSAALARGAELRTAQALHRAVAASAAGVAADPADGCLEVHYQPSVDVRSGVVSGVEALVRWRRRDRLVPPGEFIELAERHGVIADLGRAVLARSVADAPLLCAAAGRALVVAVNVSAPQLRDPALPAAVRGAVERLEGRPLVLELTENVLVAEDPGTEAALDALVEAGAHLTVDDFGTGYATLAYLRRRPFTAFKIDRSYVRDIESDPRTRALVEGLVLLASATGLGLVVEGVETEGQARLLEGMGAPTHQGFLHARPAPLEQACEVIAALRARLDGTDPAAAAAPGEPVSPSRRPRGSA</sequence>
<keyword evidence="6" id="KW-1185">Reference proteome</keyword>
<organism evidence="5 6">
    <name type="scientific">Kineococcus radiotolerans (strain ATCC BAA-149 / DSM 14245 / SRS30216)</name>
    <dbReference type="NCBI Taxonomy" id="266940"/>
    <lineage>
        <taxon>Bacteria</taxon>
        <taxon>Bacillati</taxon>
        <taxon>Actinomycetota</taxon>
        <taxon>Actinomycetes</taxon>
        <taxon>Kineosporiales</taxon>
        <taxon>Kineosporiaceae</taxon>
        <taxon>Kineococcus</taxon>
    </lineage>
</organism>
<dbReference type="CDD" id="cd01949">
    <property type="entry name" value="GGDEF"/>
    <property type="match status" value="1"/>
</dbReference>
<gene>
    <name evidence="5" type="ordered locus">Krad_0639</name>
</gene>
<dbReference type="SUPFAM" id="SSF55073">
    <property type="entry name" value="Nucleotide cyclase"/>
    <property type="match status" value="1"/>
</dbReference>
<evidence type="ECO:0000313" key="5">
    <source>
        <dbReference type="EMBL" id="ABS02128.1"/>
    </source>
</evidence>
<dbReference type="PANTHER" id="PTHR33121">
    <property type="entry name" value="CYCLIC DI-GMP PHOSPHODIESTERASE PDEF"/>
    <property type="match status" value="1"/>
</dbReference>
<evidence type="ECO:0000256" key="1">
    <source>
        <dbReference type="SAM" id="MobiDB-lite"/>
    </source>
</evidence>
<keyword evidence="2" id="KW-0472">Membrane</keyword>
<dbReference type="EMBL" id="CP000750">
    <property type="protein sequence ID" value="ABS02128.1"/>
    <property type="molecule type" value="Genomic_DNA"/>
</dbReference>
<accession>A6W5N9</accession>
<keyword evidence="2" id="KW-1133">Transmembrane helix</keyword>
<dbReference type="InterPro" id="IPR001633">
    <property type="entry name" value="EAL_dom"/>
</dbReference>
<dbReference type="Pfam" id="PF00990">
    <property type="entry name" value="GGDEF"/>
    <property type="match status" value="1"/>
</dbReference>
<dbReference type="PROSITE" id="PS50887">
    <property type="entry name" value="GGDEF"/>
    <property type="match status" value="1"/>
</dbReference>
<dbReference type="Gene3D" id="3.30.70.270">
    <property type="match status" value="1"/>
</dbReference>
<keyword evidence="2" id="KW-0812">Transmembrane</keyword>
<dbReference type="InterPro" id="IPR035919">
    <property type="entry name" value="EAL_sf"/>
</dbReference>
<dbReference type="STRING" id="266940.Krad_0639"/>
<dbReference type="GO" id="GO:0071111">
    <property type="term" value="F:cyclic-guanylate-specific phosphodiesterase activity"/>
    <property type="evidence" value="ECO:0007669"/>
    <property type="project" value="InterPro"/>
</dbReference>
<dbReference type="InterPro" id="IPR000160">
    <property type="entry name" value="GGDEF_dom"/>
</dbReference>
<evidence type="ECO:0000259" key="3">
    <source>
        <dbReference type="PROSITE" id="PS50883"/>
    </source>
</evidence>
<dbReference type="HOGENOM" id="CLU_000445_70_50_11"/>
<dbReference type="RefSeq" id="WP_012085030.1">
    <property type="nucleotide sequence ID" value="NC_009664.2"/>
</dbReference>
<dbReference type="InterPro" id="IPR029787">
    <property type="entry name" value="Nucleotide_cyclase"/>
</dbReference>
<dbReference type="Proteomes" id="UP000001116">
    <property type="component" value="Chromosome"/>
</dbReference>
<evidence type="ECO:0000259" key="4">
    <source>
        <dbReference type="PROSITE" id="PS50887"/>
    </source>
</evidence>
<reference evidence="6" key="1">
    <citation type="journal article" date="2008" name="PLoS ONE">
        <title>Survival in nuclear waste, extreme resistance, and potential applications gleaned from the genome sequence of Kineococcus radiotolerans SRS30216.</title>
        <authorList>
            <person name="Bagwell C.E."/>
            <person name="Bhat S."/>
            <person name="Hawkins G.M."/>
            <person name="Smith B.W."/>
            <person name="Biswas T."/>
            <person name="Hoover T.R."/>
            <person name="Saunders E."/>
            <person name="Han C.S."/>
            <person name="Tsodikov O.V."/>
            <person name="Shimkets L.J."/>
        </authorList>
    </citation>
    <scope>NUCLEOTIDE SEQUENCE [LARGE SCALE GENOMIC DNA]</scope>
    <source>
        <strain evidence="6">ATCC BAA-149 / DSM 14245 / SRS30216</strain>
    </source>
</reference>